<dbReference type="PANTHER" id="PTHR36701:SF1">
    <property type="entry name" value="EPOXYQUEUOSINE REDUCTASE QUEH"/>
    <property type="match status" value="1"/>
</dbReference>
<evidence type="ECO:0000256" key="11">
    <source>
        <dbReference type="ARBA" id="ARBA00023004"/>
    </source>
</evidence>
<name>A0A4R3LZN8_9BURK</name>
<evidence type="ECO:0000256" key="7">
    <source>
        <dbReference type="ARBA" id="ARBA00022694"/>
    </source>
</evidence>
<evidence type="ECO:0000256" key="1">
    <source>
        <dbReference type="ARBA" id="ARBA00002268"/>
    </source>
</evidence>
<dbReference type="GO" id="GO:0046872">
    <property type="term" value="F:metal ion binding"/>
    <property type="evidence" value="ECO:0007669"/>
    <property type="project" value="UniProtKB-KW"/>
</dbReference>
<comment type="similarity">
    <text evidence="3 17">Belongs to the QueH family.</text>
</comment>
<feature type="disulfide bond" description="Redox-active" evidence="17">
    <location>
        <begin position="203"/>
        <end position="205"/>
    </location>
</feature>
<dbReference type="InterPro" id="IPR003828">
    <property type="entry name" value="QueH"/>
</dbReference>
<feature type="binding site" evidence="17">
    <location>
        <position position="123"/>
    </location>
    <ligand>
        <name>[4Fe-4S] cluster</name>
        <dbReference type="ChEBI" id="CHEBI:49883"/>
    </ligand>
</feature>
<reference evidence="19 20" key="1">
    <citation type="submission" date="2019-03" db="EMBL/GenBank/DDBJ databases">
        <title>Genomic Encyclopedia of Type Strains, Phase IV (KMG-IV): sequencing the most valuable type-strain genomes for metagenomic binning, comparative biology and taxonomic classification.</title>
        <authorList>
            <person name="Goeker M."/>
        </authorList>
    </citation>
    <scope>NUCLEOTIDE SEQUENCE [LARGE SCALE GENOMIC DNA]</scope>
    <source>
        <strain evidence="19 20">DSM 24591</strain>
    </source>
</reference>
<evidence type="ECO:0000256" key="3">
    <source>
        <dbReference type="ARBA" id="ARBA00008207"/>
    </source>
</evidence>
<evidence type="ECO:0000256" key="10">
    <source>
        <dbReference type="ARBA" id="ARBA00023002"/>
    </source>
</evidence>
<keyword evidence="8 17" id="KW-0479">Metal-binding</keyword>
<evidence type="ECO:0000313" key="19">
    <source>
        <dbReference type="EMBL" id="TCT05369.1"/>
    </source>
</evidence>
<comment type="pathway">
    <text evidence="2 17">tRNA modification; tRNA-queuosine biosynthesis.</text>
</comment>
<keyword evidence="13 17" id="KW-1015">Disulfide bond</keyword>
<keyword evidence="14 17" id="KW-0676">Redox-active center</keyword>
<evidence type="ECO:0000256" key="13">
    <source>
        <dbReference type="ARBA" id="ARBA00023157"/>
    </source>
</evidence>
<evidence type="ECO:0000256" key="17">
    <source>
        <dbReference type="HAMAP-Rule" id="MF_02089"/>
    </source>
</evidence>
<dbReference type="GO" id="GO:0008616">
    <property type="term" value="P:tRNA queuosine(34) biosynthetic process"/>
    <property type="evidence" value="ECO:0007669"/>
    <property type="project" value="UniProtKB-UniRule"/>
</dbReference>
<keyword evidence="7 17" id="KW-0819">tRNA processing</keyword>
<evidence type="ECO:0000256" key="6">
    <source>
        <dbReference type="ARBA" id="ARBA00022485"/>
    </source>
</evidence>
<evidence type="ECO:0000256" key="15">
    <source>
        <dbReference type="ARBA" id="ARBA00031446"/>
    </source>
</evidence>
<feature type="binding site" evidence="17">
    <location>
        <position position="42"/>
    </location>
    <ligand>
        <name>[4Fe-4S] cluster</name>
        <dbReference type="ChEBI" id="CHEBI:49883"/>
    </ligand>
</feature>
<evidence type="ECO:0000256" key="16">
    <source>
        <dbReference type="ARBA" id="ARBA00047415"/>
    </source>
</evidence>
<dbReference type="EC" id="1.17.99.6" evidence="4 17"/>
<feature type="binding site" evidence="17">
    <location>
        <position position="120"/>
    </location>
    <ligand>
        <name>[4Fe-4S] cluster</name>
        <dbReference type="ChEBI" id="CHEBI:49883"/>
    </ligand>
</feature>
<keyword evidence="20" id="KW-1185">Reference proteome</keyword>
<dbReference type="GO" id="GO:0052693">
    <property type="term" value="F:epoxyqueuosine reductase activity"/>
    <property type="evidence" value="ECO:0007669"/>
    <property type="project" value="UniProtKB-UniRule"/>
</dbReference>
<evidence type="ECO:0000256" key="14">
    <source>
        <dbReference type="ARBA" id="ARBA00023284"/>
    </source>
</evidence>
<dbReference type="OrthoDB" id="9801033at2"/>
<dbReference type="GO" id="GO:0051539">
    <property type="term" value="F:4 iron, 4 sulfur cluster binding"/>
    <property type="evidence" value="ECO:0007669"/>
    <property type="project" value="UniProtKB-UniRule"/>
</dbReference>
<comment type="caution">
    <text evidence="19">The sequence shown here is derived from an EMBL/GenBank/DDBJ whole genome shotgun (WGS) entry which is preliminary data.</text>
</comment>
<evidence type="ECO:0000313" key="20">
    <source>
        <dbReference type="Proteomes" id="UP000295525"/>
    </source>
</evidence>
<keyword evidence="10 17" id="KW-0560">Oxidoreductase</keyword>
<feature type="region of interest" description="Disordered" evidence="18">
    <location>
        <begin position="1"/>
        <end position="24"/>
    </location>
</feature>
<comment type="catalytic activity">
    <reaction evidence="16 17">
        <text>epoxyqueuosine(34) in tRNA + AH2 = queuosine(34) in tRNA + A + H2O</text>
        <dbReference type="Rhea" id="RHEA:32159"/>
        <dbReference type="Rhea" id="RHEA-COMP:18571"/>
        <dbReference type="Rhea" id="RHEA-COMP:18582"/>
        <dbReference type="ChEBI" id="CHEBI:13193"/>
        <dbReference type="ChEBI" id="CHEBI:15377"/>
        <dbReference type="ChEBI" id="CHEBI:17499"/>
        <dbReference type="ChEBI" id="CHEBI:194431"/>
        <dbReference type="ChEBI" id="CHEBI:194443"/>
        <dbReference type="EC" id="1.17.99.6"/>
    </reaction>
</comment>
<keyword evidence="6 17" id="KW-0004">4Fe-4S</keyword>
<dbReference type="Pfam" id="PF02677">
    <property type="entry name" value="QueH"/>
    <property type="match status" value="1"/>
</dbReference>
<dbReference type="EMBL" id="SMAJ01000010">
    <property type="protein sequence ID" value="TCT05369.1"/>
    <property type="molecule type" value="Genomic_DNA"/>
</dbReference>
<proteinExistence type="inferred from homology"/>
<dbReference type="HAMAP" id="MF_02089">
    <property type="entry name" value="QueH"/>
    <property type="match status" value="1"/>
</dbReference>
<sequence length="248" mass="28576">MTNTQSAAAAPNAERPSAASDVQRPTLVLPDGRKKVLLHSCCAPCSGEVMEAMAASGIDYSIYFYNPNIHPVHEYEIRKNENIRFARQHHIEFIDADYDMDNWFERVKGLENEPERGARCTACFDMRFERTALYAHEHGFDTIVSSLGISRWKDMDQINRSGQRAAARYPELVYWTYNWRKGGGSARMIEISKREEFYQQEYCGCVYSLRDTNRHRRAQGRDRVKIGVKFYGKDELESELPASVGKLE</sequence>
<dbReference type="PANTHER" id="PTHR36701">
    <property type="entry name" value="EPOXYQUEUOSINE REDUCTASE QUEH"/>
    <property type="match status" value="1"/>
</dbReference>
<evidence type="ECO:0000256" key="8">
    <source>
        <dbReference type="ARBA" id="ARBA00022723"/>
    </source>
</evidence>
<organism evidence="19 20">
    <name type="scientific">Paralcaligenes ureilyticus</name>
    <dbReference type="NCBI Taxonomy" id="627131"/>
    <lineage>
        <taxon>Bacteria</taxon>
        <taxon>Pseudomonadati</taxon>
        <taxon>Pseudomonadota</taxon>
        <taxon>Betaproteobacteria</taxon>
        <taxon>Burkholderiales</taxon>
        <taxon>Alcaligenaceae</taxon>
        <taxon>Paralcaligenes</taxon>
    </lineage>
</organism>
<keyword evidence="9 17" id="KW-0671">Queuosine biosynthesis</keyword>
<keyword evidence="12 17" id="KW-0411">Iron-sulfur</keyword>
<feature type="binding site" evidence="17">
    <location>
        <position position="41"/>
    </location>
    <ligand>
        <name>[4Fe-4S] cluster</name>
        <dbReference type="ChEBI" id="CHEBI:49883"/>
    </ligand>
</feature>
<dbReference type="UniPathway" id="UPA00392"/>
<accession>A0A4R3LZN8</accession>
<evidence type="ECO:0000256" key="5">
    <source>
        <dbReference type="ARBA" id="ARBA00016895"/>
    </source>
</evidence>
<comment type="function">
    <text evidence="1 17">Catalyzes the conversion of epoxyqueuosine (oQ) to queuosine (Q), which is a hypermodified base found in the wobble positions of tRNA(Asp), tRNA(Asn), tRNA(His) and tRNA(Tyr).</text>
</comment>
<dbReference type="RefSeq" id="WP_132583473.1">
    <property type="nucleotide sequence ID" value="NZ_SMAJ01000010.1"/>
</dbReference>
<dbReference type="Proteomes" id="UP000295525">
    <property type="component" value="Unassembled WGS sequence"/>
</dbReference>
<feature type="compositionally biased region" description="Low complexity" evidence="18">
    <location>
        <begin position="1"/>
        <end position="20"/>
    </location>
</feature>
<evidence type="ECO:0000256" key="2">
    <source>
        <dbReference type="ARBA" id="ARBA00004691"/>
    </source>
</evidence>
<evidence type="ECO:0000256" key="18">
    <source>
        <dbReference type="SAM" id="MobiDB-lite"/>
    </source>
</evidence>
<protein>
    <recommendedName>
        <fullName evidence="5 17">Epoxyqueuosine reductase QueH</fullName>
        <ecNumber evidence="4 17">1.17.99.6</ecNumber>
    </recommendedName>
    <alternativeName>
        <fullName evidence="15 17">Queuosine biosynthesis protein QueH</fullName>
    </alternativeName>
</protein>
<dbReference type="AlphaFoldDB" id="A0A4R3LZN8"/>
<evidence type="ECO:0000256" key="12">
    <source>
        <dbReference type="ARBA" id="ARBA00023014"/>
    </source>
</evidence>
<keyword evidence="11 17" id="KW-0408">Iron</keyword>
<evidence type="ECO:0000256" key="9">
    <source>
        <dbReference type="ARBA" id="ARBA00022785"/>
    </source>
</evidence>
<evidence type="ECO:0000256" key="4">
    <source>
        <dbReference type="ARBA" id="ARBA00012622"/>
    </source>
</evidence>
<gene>
    <name evidence="17" type="primary">queH</name>
    <name evidence="19" type="ORF">EDC26_110109</name>
</gene>